<reference evidence="1 2" key="1">
    <citation type="submission" date="2020-02" db="EMBL/GenBank/DDBJ databases">
        <title>Draft genome sequence of Haematococcus lacustris strain NIES-144.</title>
        <authorList>
            <person name="Morimoto D."/>
            <person name="Nakagawa S."/>
            <person name="Yoshida T."/>
            <person name="Sawayama S."/>
        </authorList>
    </citation>
    <scope>NUCLEOTIDE SEQUENCE [LARGE SCALE GENOMIC DNA]</scope>
    <source>
        <strain evidence="1 2">NIES-144</strain>
    </source>
</reference>
<keyword evidence="2" id="KW-1185">Reference proteome</keyword>
<evidence type="ECO:0000313" key="1">
    <source>
        <dbReference type="EMBL" id="GFH31502.1"/>
    </source>
</evidence>
<dbReference type="AlphaFoldDB" id="A0A6A0AFX8"/>
<sequence>MRVCKHRIGLACYVRQTGISKHTCQPASFQLGNVQATVHTNNYWRFLRGTRCQLLPARSGWDSGCPNMGLLQIIAHLLASGALTVASEAMPAQAIADTPQLLPIDCSSGE</sequence>
<name>A0A6A0AFX8_HAELA</name>
<accession>A0A6A0AFX8</accession>
<comment type="caution">
    <text evidence="1">The sequence shown here is derived from an EMBL/GenBank/DDBJ whole genome shotgun (WGS) entry which is preliminary data.</text>
</comment>
<protein>
    <submittedName>
        <fullName evidence="1">Uncharacterized protein</fullName>
    </submittedName>
</protein>
<dbReference type="EMBL" id="BLLF01005677">
    <property type="protein sequence ID" value="GFH31502.1"/>
    <property type="molecule type" value="Genomic_DNA"/>
</dbReference>
<dbReference type="Proteomes" id="UP000485058">
    <property type="component" value="Unassembled WGS sequence"/>
</dbReference>
<gene>
    <name evidence="1" type="ORF">HaLaN_30562</name>
</gene>
<evidence type="ECO:0000313" key="2">
    <source>
        <dbReference type="Proteomes" id="UP000485058"/>
    </source>
</evidence>
<organism evidence="1 2">
    <name type="scientific">Haematococcus lacustris</name>
    <name type="common">Green alga</name>
    <name type="synonym">Haematococcus pluvialis</name>
    <dbReference type="NCBI Taxonomy" id="44745"/>
    <lineage>
        <taxon>Eukaryota</taxon>
        <taxon>Viridiplantae</taxon>
        <taxon>Chlorophyta</taxon>
        <taxon>core chlorophytes</taxon>
        <taxon>Chlorophyceae</taxon>
        <taxon>CS clade</taxon>
        <taxon>Chlamydomonadales</taxon>
        <taxon>Haematococcaceae</taxon>
        <taxon>Haematococcus</taxon>
    </lineage>
</organism>
<proteinExistence type="predicted"/>